<dbReference type="Pfam" id="PF14016">
    <property type="entry name" value="DUF4232"/>
    <property type="match status" value="1"/>
</dbReference>
<name>A0ABT7MGB9_9PSEU</name>
<dbReference type="EMBL" id="JASVWF010000008">
    <property type="protein sequence ID" value="MDL5159730.1"/>
    <property type="molecule type" value="Genomic_DNA"/>
</dbReference>
<dbReference type="Proteomes" id="UP001231924">
    <property type="component" value="Unassembled WGS sequence"/>
</dbReference>
<comment type="caution">
    <text evidence="3">The sequence shown here is derived from an EMBL/GenBank/DDBJ whole genome shotgun (WGS) entry which is preliminary data.</text>
</comment>
<organism evidence="3 4">
    <name type="scientific">Actinomycetospora termitidis</name>
    <dbReference type="NCBI Taxonomy" id="3053470"/>
    <lineage>
        <taxon>Bacteria</taxon>
        <taxon>Bacillati</taxon>
        <taxon>Actinomycetota</taxon>
        <taxon>Actinomycetes</taxon>
        <taxon>Pseudonocardiales</taxon>
        <taxon>Pseudonocardiaceae</taxon>
        <taxon>Actinomycetospora</taxon>
    </lineage>
</organism>
<feature type="domain" description="DUF4232" evidence="2">
    <location>
        <begin position="67"/>
        <end position="178"/>
    </location>
</feature>
<feature type="chain" id="PRO_5046705416" evidence="1">
    <location>
        <begin position="21"/>
        <end position="208"/>
    </location>
</feature>
<reference evidence="3 4" key="1">
    <citation type="submission" date="2023-06" db="EMBL/GenBank/DDBJ databases">
        <title>Actinomycetospora Odt1-22.</title>
        <authorList>
            <person name="Supong K."/>
        </authorList>
    </citation>
    <scope>NUCLEOTIDE SEQUENCE [LARGE SCALE GENOMIC DNA]</scope>
    <source>
        <strain evidence="3 4">Odt1-22</strain>
    </source>
</reference>
<sequence>MSSTSRARVAALALSGAVVAALPAGCSDAPLDVPSPAAASLPVRAPTSSAVQPSSTATPDPDGCDLALLRASVTAPGPAEQPSQRTVRVVWTNTTDRTCTLSGYGHAILQAAPEQEWESGTQYALREQDRAAPSTRLAPNGQAHTTITYLPGGDDTMAGEYVPTALIVTPPGNDELGAAVLAWPGGPVAYQAGATRPGSYFGPVEPGA</sequence>
<gene>
    <name evidence="3" type="ORF">QRT03_27440</name>
</gene>
<accession>A0ABT7MGB9</accession>
<evidence type="ECO:0000256" key="1">
    <source>
        <dbReference type="SAM" id="SignalP"/>
    </source>
</evidence>
<proteinExistence type="predicted"/>
<feature type="signal peptide" evidence="1">
    <location>
        <begin position="1"/>
        <end position="20"/>
    </location>
</feature>
<keyword evidence="1" id="KW-0732">Signal</keyword>
<dbReference type="RefSeq" id="WP_286056336.1">
    <property type="nucleotide sequence ID" value="NZ_JASVWF010000008.1"/>
</dbReference>
<evidence type="ECO:0000313" key="3">
    <source>
        <dbReference type="EMBL" id="MDL5159730.1"/>
    </source>
</evidence>
<evidence type="ECO:0000313" key="4">
    <source>
        <dbReference type="Proteomes" id="UP001231924"/>
    </source>
</evidence>
<dbReference type="InterPro" id="IPR025326">
    <property type="entry name" value="DUF4232"/>
</dbReference>
<protein>
    <submittedName>
        <fullName evidence="3">DUF4232 domain-containing protein</fullName>
    </submittedName>
</protein>
<keyword evidence="4" id="KW-1185">Reference proteome</keyword>
<evidence type="ECO:0000259" key="2">
    <source>
        <dbReference type="Pfam" id="PF14016"/>
    </source>
</evidence>